<dbReference type="CDD" id="cd06587">
    <property type="entry name" value="VOC"/>
    <property type="match status" value="1"/>
</dbReference>
<dbReference type="EMBL" id="CAFBIY010000030">
    <property type="protein sequence ID" value="CAB4848769.1"/>
    <property type="molecule type" value="Genomic_DNA"/>
</dbReference>
<evidence type="ECO:0000313" key="4">
    <source>
        <dbReference type="EMBL" id="CAB4811015.1"/>
    </source>
</evidence>
<evidence type="ECO:0000259" key="1">
    <source>
        <dbReference type="PROSITE" id="PS51819"/>
    </source>
</evidence>
<accession>A0A6J6YR37</accession>
<proteinExistence type="predicted"/>
<dbReference type="Gene3D" id="3.10.180.10">
    <property type="entry name" value="2,3-Dihydroxybiphenyl 1,2-Dioxygenase, domain 1"/>
    <property type="match status" value="1"/>
</dbReference>
<dbReference type="PANTHER" id="PTHR35908:SF1">
    <property type="entry name" value="CONSERVED PROTEIN"/>
    <property type="match status" value="1"/>
</dbReference>
<dbReference type="EMBL" id="CAFBMT010000005">
    <property type="protein sequence ID" value="CAB4927689.1"/>
    <property type="molecule type" value="Genomic_DNA"/>
</dbReference>
<feature type="domain" description="VOC" evidence="1">
    <location>
        <begin position="4"/>
        <end position="114"/>
    </location>
</feature>
<evidence type="ECO:0000313" key="2">
    <source>
        <dbReference type="EMBL" id="CAB4363241.1"/>
    </source>
</evidence>
<gene>
    <name evidence="3" type="ORF">UFOPK2656_02219</name>
    <name evidence="4" type="ORF">UFOPK3099_00742</name>
    <name evidence="5" type="ORF">UFOPK3267_00775</name>
    <name evidence="6" type="ORF">UFOPK3651_01276</name>
    <name evidence="7" type="ORF">UFOPK3931_02335</name>
    <name evidence="2" type="ORF">UFOPK4189_01023</name>
</gene>
<reference evidence="4" key="1">
    <citation type="submission" date="2020-05" db="EMBL/GenBank/DDBJ databases">
        <authorList>
            <person name="Chiriac C."/>
            <person name="Salcher M."/>
            <person name="Ghai R."/>
            <person name="Kavagutti S V."/>
        </authorList>
    </citation>
    <scope>NUCLEOTIDE SEQUENCE</scope>
</reference>
<dbReference type="EMBL" id="CAESGF010000005">
    <property type="protein sequence ID" value="CAB4363241.1"/>
    <property type="molecule type" value="Genomic_DNA"/>
</dbReference>
<dbReference type="PROSITE" id="PS51819">
    <property type="entry name" value="VOC"/>
    <property type="match status" value="1"/>
</dbReference>
<dbReference type="SUPFAM" id="SSF54593">
    <property type="entry name" value="Glyoxalase/Bleomycin resistance protein/Dihydroxybiphenyl dioxygenase"/>
    <property type="match status" value="1"/>
</dbReference>
<name>A0A6J6YR37_9ZZZZ</name>
<dbReference type="AlphaFoldDB" id="A0A6J6YR37"/>
<evidence type="ECO:0000313" key="6">
    <source>
        <dbReference type="EMBL" id="CAB4927689.1"/>
    </source>
</evidence>
<protein>
    <submittedName>
        <fullName evidence="4">Unannotated protein</fullName>
    </submittedName>
</protein>
<dbReference type="EMBL" id="CAFBOL010000078">
    <property type="protein sequence ID" value="CAB5003644.1"/>
    <property type="molecule type" value="Genomic_DNA"/>
</dbReference>
<dbReference type="Pfam" id="PF18029">
    <property type="entry name" value="Glyoxalase_6"/>
    <property type="match status" value="1"/>
</dbReference>
<dbReference type="PANTHER" id="PTHR35908">
    <property type="entry name" value="HYPOTHETICAL FUSION PROTEIN"/>
    <property type="match status" value="1"/>
</dbReference>
<evidence type="ECO:0000313" key="7">
    <source>
        <dbReference type="EMBL" id="CAB5003644.1"/>
    </source>
</evidence>
<organism evidence="4">
    <name type="scientific">freshwater metagenome</name>
    <dbReference type="NCBI Taxonomy" id="449393"/>
    <lineage>
        <taxon>unclassified sequences</taxon>
        <taxon>metagenomes</taxon>
        <taxon>ecological metagenomes</taxon>
    </lineage>
</organism>
<dbReference type="EMBL" id="CAFAAV010000041">
    <property type="protein sequence ID" value="CAB4811015.1"/>
    <property type="molecule type" value="Genomic_DNA"/>
</dbReference>
<evidence type="ECO:0000313" key="3">
    <source>
        <dbReference type="EMBL" id="CAB4732360.1"/>
    </source>
</evidence>
<dbReference type="EMBL" id="CAEZYF010000014">
    <property type="protein sequence ID" value="CAB4732360.1"/>
    <property type="molecule type" value="Genomic_DNA"/>
</dbReference>
<dbReference type="InterPro" id="IPR029068">
    <property type="entry name" value="Glyas_Bleomycin-R_OHBP_Dase"/>
</dbReference>
<sequence>MIGKLGEVVIDCHDPVRLSEFWQRMLGGYVVRQSHDWVALEPPTGITISFQLVAESKSVKNRVHLDVDVGDLVEATRAAEAAGAVPLGEVMYDELGGFQVMSDPEGNEFCLVTGLTAITA</sequence>
<dbReference type="InterPro" id="IPR037523">
    <property type="entry name" value="VOC_core"/>
</dbReference>
<evidence type="ECO:0000313" key="5">
    <source>
        <dbReference type="EMBL" id="CAB4848769.1"/>
    </source>
</evidence>
<dbReference type="InterPro" id="IPR041581">
    <property type="entry name" value="Glyoxalase_6"/>
</dbReference>